<dbReference type="Gene3D" id="3.30.1320.10">
    <property type="match status" value="1"/>
</dbReference>
<accession>A0ABW4EHY4</accession>
<reference evidence="6" key="1">
    <citation type="journal article" date="2019" name="Int. J. Syst. Evol. Microbiol.">
        <title>The Global Catalogue of Microorganisms (GCM) 10K type strain sequencing project: providing services to taxonomists for standard genome sequencing and annotation.</title>
        <authorList>
            <consortium name="The Broad Institute Genomics Platform"/>
            <consortium name="The Broad Institute Genome Sequencing Center for Infectious Disease"/>
            <person name="Wu L."/>
            <person name="Ma J."/>
        </authorList>
    </citation>
    <scope>NUCLEOTIDE SEQUENCE [LARGE SCALE GENOMIC DNA]</scope>
    <source>
        <strain evidence="6">CGMCC 1.12477</strain>
    </source>
</reference>
<protein>
    <recommendedName>
        <fullName evidence="3">Small ribosomal subunit protein bS16</fullName>
    </recommendedName>
</protein>
<dbReference type="InterPro" id="IPR023803">
    <property type="entry name" value="Ribosomal_bS16_dom_sf"/>
</dbReference>
<dbReference type="Pfam" id="PF00886">
    <property type="entry name" value="Ribosomal_S16"/>
    <property type="match status" value="1"/>
</dbReference>
<evidence type="ECO:0000256" key="4">
    <source>
        <dbReference type="SAM" id="MobiDB-lite"/>
    </source>
</evidence>
<dbReference type="InterPro" id="IPR000307">
    <property type="entry name" value="Ribosomal_bS16"/>
</dbReference>
<dbReference type="PANTHER" id="PTHR12919:SF20">
    <property type="entry name" value="SMALL RIBOSOMAL SUBUNIT PROTEIN BS16M"/>
    <property type="match status" value="1"/>
</dbReference>
<evidence type="ECO:0000256" key="2">
    <source>
        <dbReference type="ARBA" id="ARBA00023274"/>
    </source>
</evidence>
<evidence type="ECO:0000256" key="3">
    <source>
        <dbReference type="HAMAP-Rule" id="MF_00385"/>
    </source>
</evidence>
<comment type="caution">
    <text evidence="5">The sequence shown here is derived from an EMBL/GenBank/DDBJ whole genome shotgun (WGS) entry which is preliminary data.</text>
</comment>
<comment type="similarity">
    <text evidence="3">Belongs to the bacterial ribosomal protein bS16 family.</text>
</comment>
<dbReference type="PANTHER" id="PTHR12919">
    <property type="entry name" value="30S RIBOSOMAL PROTEIN S16"/>
    <property type="match status" value="1"/>
</dbReference>
<dbReference type="GO" id="GO:0005840">
    <property type="term" value="C:ribosome"/>
    <property type="evidence" value="ECO:0007669"/>
    <property type="project" value="UniProtKB-KW"/>
</dbReference>
<gene>
    <name evidence="3 5" type="primary">rpsP</name>
    <name evidence="5" type="ORF">ACFTOW_09335</name>
</gene>
<keyword evidence="1 3" id="KW-0689">Ribosomal protein</keyword>
<keyword evidence="2 3" id="KW-0687">Ribonucleoprotein</keyword>
<dbReference type="SUPFAM" id="SSF54565">
    <property type="entry name" value="Ribosomal protein S16"/>
    <property type="match status" value="1"/>
</dbReference>
<proteinExistence type="inferred from homology"/>
<dbReference type="NCBIfam" id="TIGR00002">
    <property type="entry name" value="S16"/>
    <property type="match status" value="1"/>
</dbReference>
<name>A0ABW4EHY4_9RHOB</name>
<organism evidence="5 6">
    <name type="scientific">Lacimonas salitolerans</name>
    <dbReference type="NCBI Taxonomy" id="1323750"/>
    <lineage>
        <taxon>Bacteria</taxon>
        <taxon>Pseudomonadati</taxon>
        <taxon>Pseudomonadota</taxon>
        <taxon>Alphaproteobacteria</taxon>
        <taxon>Rhodobacterales</taxon>
        <taxon>Paracoccaceae</taxon>
        <taxon>Lacimonas</taxon>
    </lineage>
</organism>
<evidence type="ECO:0000256" key="1">
    <source>
        <dbReference type="ARBA" id="ARBA00022980"/>
    </source>
</evidence>
<evidence type="ECO:0000313" key="6">
    <source>
        <dbReference type="Proteomes" id="UP001597186"/>
    </source>
</evidence>
<dbReference type="RefSeq" id="WP_379914934.1">
    <property type="nucleotide sequence ID" value="NZ_JBHUDD010000053.1"/>
</dbReference>
<sequence>MAMKIRLARGGSKKRPFYRIVAADSRMPRDGRFIEKLGTYNPLLPKDSEERVKMDVERIQHWLDQGAAPTDRVSRMLEAAGVIAKKERNNPKKAVPGKKATERAEEKAAKAAAAAEAPAEEAAAE</sequence>
<feature type="compositionally biased region" description="Basic and acidic residues" evidence="4">
    <location>
        <begin position="99"/>
        <end position="109"/>
    </location>
</feature>
<evidence type="ECO:0000313" key="5">
    <source>
        <dbReference type="EMBL" id="MFD1509603.1"/>
    </source>
</evidence>
<dbReference type="EMBL" id="JBHUDD010000053">
    <property type="protein sequence ID" value="MFD1509603.1"/>
    <property type="molecule type" value="Genomic_DNA"/>
</dbReference>
<dbReference type="Proteomes" id="UP001597186">
    <property type="component" value="Unassembled WGS sequence"/>
</dbReference>
<keyword evidence="6" id="KW-1185">Reference proteome</keyword>
<feature type="region of interest" description="Disordered" evidence="4">
    <location>
        <begin position="84"/>
        <end position="125"/>
    </location>
</feature>
<dbReference type="HAMAP" id="MF_00385">
    <property type="entry name" value="Ribosomal_bS16"/>
    <property type="match status" value="1"/>
</dbReference>